<reference evidence="2" key="1">
    <citation type="journal article" date="2021" name="Sci. Rep.">
        <title>Diploid genomic architecture of Nitzschia inconspicua, an elite biomass production diatom.</title>
        <authorList>
            <person name="Oliver A."/>
            <person name="Podell S."/>
            <person name="Pinowska A."/>
            <person name="Traller J.C."/>
            <person name="Smith S.R."/>
            <person name="McClure R."/>
            <person name="Beliaev A."/>
            <person name="Bohutskyi P."/>
            <person name="Hill E.A."/>
            <person name="Rabines A."/>
            <person name="Zheng H."/>
            <person name="Allen L.Z."/>
            <person name="Kuo A."/>
            <person name="Grigoriev I.V."/>
            <person name="Allen A.E."/>
            <person name="Hazlebeck D."/>
            <person name="Allen E.E."/>
        </authorList>
    </citation>
    <scope>NUCLEOTIDE SEQUENCE</scope>
    <source>
        <strain evidence="2">Hildebrandi</strain>
    </source>
</reference>
<feature type="region of interest" description="Disordered" evidence="1">
    <location>
        <begin position="538"/>
        <end position="590"/>
    </location>
</feature>
<evidence type="ECO:0000256" key="1">
    <source>
        <dbReference type="SAM" id="MobiDB-lite"/>
    </source>
</evidence>
<dbReference type="EMBL" id="JAGRRH010000009">
    <property type="protein sequence ID" value="KAG7363999.1"/>
    <property type="molecule type" value="Genomic_DNA"/>
</dbReference>
<accession>A0A9K3LLG7</accession>
<dbReference type="Proteomes" id="UP000693970">
    <property type="component" value="Unassembled WGS sequence"/>
</dbReference>
<keyword evidence="2" id="KW-0255">Endonuclease</keyword>
<reference evidence="2" key="2">
    <citation type="submission" date="2021-04" db="EMBL/GenBank/DDBJ databases">
        <authorList>
            <person name="Podell S."/>
        </authorList>
    </citation>
    <scope>NUCLEOTIDE SEQUENCE</scope>
    <source>
        <strain evidence="2">Hildebrandi</strain>
    </source>
</reference>
<protein>
    <submittedName>
        <fullName evidence="2">DDE superfamily endonuclease</fullName>
    </submittedName>
</protein>
<feature type="compositionally biased region" description="Acidic residues" evidence="1">
    <location>
        <begin position="1"/>
        <end position="16"/>
    </location>
</feature>
<comment type="caution">
    <text evidence="2">The sequence shown here is derived from an EMBL/GenBank/DDBJ whole genome shotgun (WGS) entry which is preliminary data.</text>
</comment>
<organism evidence="2 3">
    <name type="scientific">Nitzschia inconspicua</name>
    <dbReference type="NCBI Taxonomy" id="303405"/>
    <lineage>
        <taxon>Eukaryota</taxon>
        <taxon>Sar</taxon>
        <taxon>Stramenopiles</taxon>
        <taxon>Ochrophyta</taxon>
        <taxon>Bacillariophyta</taxon>
        <taxon>Bacillariophyceae</taxon>
        <taxon>Bacillariophycidae</taxon>
        <taxon>Bacillariales</taxon>
        <taxon>Bacillariaceae</taxon>
        <taxon>Nitzschia</taxon>
    </lineage>
</organism>
<dbReference type="OrthoDB" id="74955at2759"/>
<dbReference type="PANTHER" id="PTHR33939:SF1">
    <property type="entry name" value="DUF4371 DOMAIN-CONTAINING PROTEIN"/>
    <property type="match status" value="1"/>
</dbReference>
<dbReference type="AlphaFoldDB" id="A0A9K3LLG7"/>
<name>A0A9K3LLG7_9STRA</name>
<proteinExistence type="predicted"/>
<keyword evidence="3" id="KW-1185">Reference proteome</keyword>
<dbReference type="GO" id="GO:0004519">
    <property type="term" value="F:endonuclease activity"/>
    <property type="evidence" value="ECO:0007669"/>
    <property type="project" value="UniProtKB-KW"/>
</dbReference>
<sequence>MSSGEDDDFIPTEEEPHDSPPAHILLRRPSEHTSEVVPPRSAKKARYVPKTTQARIPTDLPSVVSLKKSLSKKLMGTDITENLSLRVCKAAFLMQENYLLEKRKTSTKNGRKVKPAKIQARGCELFGISPPTYCAILSNYLKDRTAYASGKFRDGRSGNRSVKETRIPDTLGVQILVREFIRGKRAKRERVTARQVLDHLVSVNIISVETREDGVMSPKAFATAYRSVQRWLKKNSYNRGRRTGNLVMKESVILHKHRFLRRFWANRNAPPEEQLREVMLGESYIHQHYHRDDDSPWDPTDEQDIQVGKVPAKGRRCCFAAAIQGSNPRVAVAIENQDKAGLLDGTVWSFCPQKKGDHTGDYHKVFNGKNFVAWFRDKLLPNLRQPSLIMMDSAKYHLTYGDDVPKPSKMKKEECVTFLQMNEVEIPEGATAMELKAMVKKHIREDVPFECERLAREEGHEVLLTPPYHSDLQPIELVWAMVKGAVGRQYNNETTLELVHQRLLAQFDRLQTSGHDSIAGMIQKCAETSLKFLQELEADDEVDIDDDDDDDDDEGDSQDDDNEVSDDNDSEEAPPEGTEEPWTDSEMEDV</sequence>
<dbReference type="PANTHER" id="PTHR33939">
    <property type="entry name" value="PROTEIN CBG22215"/>
    <property type="match status" value="1"/>
</dbReference>
<feature type="region of interest" description="Disordered" evidence="1">
    <location>
        <begin position="1"/>
        <end position="49"/>
    </location>
</feature>
<keyword evidence="2" id="KW-0378">Hydrolase</keyword>
<gene>
    <name evidence="2" type="ORF">IV203_037201</name>
</gene>
<keyword evidence="2" id="KW-0540">Nuclease</keyword>
<evidence type="ECO:0000313" key="3">
    <source>
        <dbReference type="Proteomes" id="UP000693970"/>
    </source>
</evidence>
<evidence type="ECO:0000313" key="2">
    <source>
        <dbReference type="EMBL" id="KAG7363999.1"/>
    </source>
</evidence>